<gene>
    <name evidence="3" type="ORF">ElyMa_005924700</name>
</gene>
<keyword evidence="4" id="KW-1185">Reference proteome</keyword>
<comment type="caution">
    <text evidence="3">The sequence shown here is derived from an EMBL/GenBank/DDBJ whole genome shotgun (WGS) entry which is preliminary data.</text>
</comment>
<keyword evidence="1" id="KW-0732">Signal</keyword>
<dbReference type="Proteomes" id="UP000762676">
    <property type="component" value="Unassembled WGS sequence"/>
</dbReference>
<evidence type="ECO:0000256" key="1">
    <source>
        <dbReference type="SAM" id="SignalP"/>
    </source>
</evidence>
<dbReference type="AlphaFoldDB" id="A0AAV4G8P2"/>
<dbReference type="EMBL" id="BMAT01011875">
    <property type="protein sequence ID" value="GFR81405.1"/>
    <property type="molecule type" value="Genomic_DNA"/>
</dbReference>
<evidence type="ECO:0000259" key="2">
    <source>
        <dbReference type="Pfam" id="PF07603"/>
    </source>
</evidence>
<feature type="signal peptide" evidence="1">
    <location>
        <begin position="1"/>
        <end position="25"/>
    </location>
</feature>
<dbReference type="PANTHER" id="PTHR35812:SF1">
    <property type="entry name" value="LIPOPROTEIN"/>
    <property type="match status" value="1"/>
</dbReference>
<feature type="domain" description="Lcl C-terminal" evidence="2">
    <location>
        <begin position="178"/>
        <end position="311"/>
    </location>
</feature>
<accession>A0AAV4G8P2</accession>
<evidence type="ECO:0000313" key="4">
    <source>
        <dbReference type="Proteomes" id="UP000762676"/>
    </source>
</evidence>
<reference evidence="3 4" key="1">
    <citation type="journal article" date="2021" name="Elife">
        <title>Chloroplast acquisition without the gene transfer in kleptoplastic sea slugs, Plakobranchus ocellatus.</title>
        <authorList>
            <person name="Maeda T."/>
            <person name="Takahashi S."/>
            <person name="Yoshida T."/>
            <person name="Shimamura S."/>
            <person name="Takaki Y."/>
            <person name="Nagai Y."/>
            <person name="Toyoda A."/>
            <person name="Suzuki Y."/>
            <person name="Arimoto A."/>
            <person name="Ishii H."/>
            <person name="Satoh N."/>
            <person name="Nishiyama T."/>
            <person name="Hasebe M."/>
            <person name="Maruyama T."/>
            <person name="Minagawa J."/>
            <person name="Obokata J."/>
            <person name="Shigenobu S."/>
        </authorList>
    </citation>
    <scope>NUCLEOTIDE SEQUENCE [LARGE SCALE GENOMIC DNA]</scope>
</reference>
<organism evidence="3 4">
    <name type="scientific">Elysia marginata</name>
    <dbReference type="NCBI Taxonomy" id="1093978"/>
    <lineage>
        <taxon>Eukaryota</taxon>
        <taxon>Metazoa</taxon>
        <taxon>Spiralia</taxon>
        <taxon>Lophotrochozoa</taxon>
        <taxon>Mollusca</taxon>
        <taxon>Gastropoda</taxon>
        <taxon>Heterobranchia</taxon>
        <taxon>Euthyneura</taxon>
        <taxon>Panpulmonata</taxon>
        <taxon>Sacoglossa</taxon>
        <taxon>Placobranchoidea</taxon>
        <taxon>Plakobranchidae</taxon>
        <taxon>Elysia</taxon>
    </lineage>
</organism>
<dbReference type="InterPro" id="IPR011460">
    <property type="entry name" value="Lcl_C"/>
</dbReference>
<feature type="chain" id="PRO_5043808644" evidence="1">
    <location>
        <begin position="26"/>
        <end position="312"/>
    </location>
</feature>
<dbReference type="PANTHER" id="PTHR35812">
    <property type="entry name" value="LIPOPROTEIN"/>
    <property type="match status" value="1"/>
</dbReference>
<protein>
    <submittedName>
        <fullName evidence="3">Adhesin</fullName>
    </submittedName>
</protein>
<sequence length="312" mass="35431">MNKYGMLAALISIVVFLQLLPSVRNKQHCDPGYQADTTAYYFNADGTVRHRTTGLVWERCLVGQTLNNAGTADTFIDDYCEGKPSKLSWFDMQERMKRDPGARLPSITELKTTMIAECKTPAVNLTIFPGTPHKGLLMSADEKTQNKDKKARSLAAKEQTCEASYTPEHKYYRFSTDGTVTDTRTGLTWQRCLVGQTHNDAGTPDNFTDDHCDGIPTEFDWDRGVNYSHYIQGYRLPTYLELETLVVTACKTPAIDLAVFPDSPFKGLQMTSEDYRYEKHDSAHYYISSSLYSGTKQYMHKNIRGYLRLVKE</sequence>
<name>A0AAV4G8P2_9GAST</name>
<evidence type="ECO:0000313" key="3">
    <source>
        <dbReference type="EMBL" id="GFR81405.1"/>
    </source>
</evidence>
<dbReference type="Pfam" id="PF07603">
    <property type="entry name" value="Lcl_C"/>
    <property type="match status" value="2"/>
</dbReference>
<proteinExistence type="predicted"/>
<feature type="domain" description="Lcl C-terminal" evidence="2">
    <location>
        <begin position="46"/>
        <end position="165"/>
    </location>
</feature>